<dbReference type="AlphaFoldDB" id="A0A2G5TS93"/>
<gene>
    <name evidence="1" type="primary">Cnig_chr_V.g21506</name>
    <name evidence="1" type="ORF">B9Z55_021506</name>
</gene>
<dbReference type="Proteomes" id="UP000230233">
    <property type="component" value="Chromosome V"/>
</dbReference>
<reference evidence="2" key="1">
    <citation type="submission" date="2017-10" db="EMBL/GenBank/DDBJ databases">
        <title>Rapid genome shrinkage in a self-fertile nematode reveals novel sperm competition proteins.</title>
        <authorList>
            <person name="Yin D."/>
            <person name="Schwarz E.M."/>
            <person name="Thomas C.G."/>
            <person name="Felde R.L."/>
            <person name="Korf I.F."/>
            <person name="Cutter A.D."/>
            <person name="Schartner C.M."/>
            <person name="Ralston E.J."/>
            <person name="Meyer B.J."/>
            <person name="Haag E.S."/>
        </authorList>
    </citation>
    <scope>NUCLEOTIDE SEQUENCE [LARGE SCALE GENOMIC DNA]</scope>
    <source>
        <strain evidence="2">JU1422</strain>
    </source>
</reference>
<organism evidence="1 2">
    <name type="scientific">Caenorhabditis nigoni</name>
    <dbReference type="NCBI Taxonomy" id="1611254"/>
    <lineage>
        <taxon>Eukaryota</taxon>
        <taxon>Metazoa</taxon>
        <taxon>Ecdysozoa</taxon>
        <taxon>Nematoda</taxon>
        <taxon>Chromadorea</taxon>
        <taxon>Rhabditida</taxon>
        <taxon>Rhabditina</taxon>
        <taxon>Rhabditomorpha</taxon>
        <taxon>Rhabditoidea</taxon>
        <taxon>Rhabditidae</taxon>
        <taxon>Peloderinae</taxon>
        <taxon>Caenorhabditis</taxon>
    </lineage>
</organism>
<accession>A0A2G5TS93</accession>
<protein>
    <submittedName>
        <fullName evidence="1">Uncharacterized protein</fullName>
    </submittedName>
</protein>
<dbReference type="EMBL" id="PDUG01000005">
    <property type="protein sequence ID" value="PIC30167.1"/>
    <property type="molecule type" value="Genomic_DNA"/>
</dbReference>
<name>A0A2G5TS93_9PELO</name>
<evidence type="ECO:0000313" key="1">
    <source>
        <dbReference type="EMBL" id="PIC30167.1"/>
    </source>
</evidence>
<sequence>MAKHFEAQYKDQRQVNREFKDDKAKRRRLHIISRELTRQKWSEDRRQLINLQGEMEQIPEEHARSVPLGYNHQSAGERKFHSVLQPQLPAELNNIESLCWRSVTIEPQFGVYR</sequence>
<keyword evidence="2" id="KW-1185">Reference proteome</keyword>
<evidence type="ECO:0000313" key="2">
    <source>
        <dbReference type="Proteomes" id="UP000230233"/>
    </source>
</evidence>
<comment type="caution">
    <text evidence="1">The sequence shown here is derived from an EMBL/GenBank/DDBJ whole genome shotgun (WGS) entry which is preliminary data.</text>
</comment>
<proteinExistence type="predicted"/>